<keyword evidence="8" id="KW-1185">Reference proteome</keyword>
<evidence type="ECO:0000256" key="3">
    <source>
        <dbReference type="ARBA" id="ARBA00012483"/>
    </source>
</evidence>
<keyword evidence="5" id="KW-0833">Ubl conjugation pathway</keyword>
<dbReference type="Pfam" id="PF05804">
    <property type="entry name" value="KAP"/>
    <property type="match status" value="1"/>
</dbReference>
<dbReference type="PANTHER" id="PTHR23315:SF240">
    <property type="entry name" value="U-BOX DOMAIN-CONTAINING PROTEIN 5"/>
    <property type="match status" value="1"/>
</dbReference>
<dbReference type="InterPro" id="IPR013083">
    <property type="entry name" value="Znf_RING/FYVE/PHD"/>
</dbReference>
<dbReference type="Gene3D" id="1.25.10.10">
    <property type="entry name" value="Leucine-rich Repeat Variant"/>
    <property type="match status" value="1"/>
</dbReference>
<dbReference type="SUPFAM" id="SSF48371">
    <property type="entry name" value="ARM repeat"/>
    <property type="match status" value="1"/>
</dbReference>
<comment type="catalytic activity">
    <reaction evidence="1">
        <text>S-ubiquitinyl-[E2 ubiquitin-conjugating enzyme]-L-cysteine + [acceptor protein]-L-lysine = [E2 ubiquitin-conjugating enzyme]-L-cysteine + N(6)-ubiquitinyl-[acceptor protein]-L-lysine.</text>
        <dbReference type="EC" id="2.3.2.27"/>
    </reaction>
</comment>
<dbReference type="GO" id="GO:0016567">
    <property type="term" value="P:protein ubiquitination"/>
    <property type="evidence" value="ECO:0007669"/>
    <property type="project" value="UniProtKB-UniPathway"/>
</dbReference>
<dbReference type="SMART" id="SM00504">
    <property type="entry name" value="Ubox"/>
    <property type="match status" value="1"/>
</dbReference>
<dbReference type="PANTHER" id="PTHR23315">
    <property type="entry name" value="U BOX DOMAIN-CONTAINING"/>
    <property type="match status" value="1"/>
</dbReference>
<protein>
    <recommendedName>
        <fullName evidence="3">RING-type E3 ubiquitin transferase</fullName>
        <ecNumber evidence="3">2.3.2.27</ecNumber>
    </recommendedName>
</protein>
<dbReference type="AlphaFoldDB" id="A0A5P1FUE1"/>
<sequence>MGSDASEAIQIPQNSSCVKVHDSICWELKKILDKIIAILPAIESARPGYTAGIQELCCLNNTIEKAKLLIQHCAESSKLYLAITGESVVLRCERIRSSLNKSLCHVQNMVPQMLADQISGVLDYLREARFVIDPDVDEAGKAMLELLGQTDSSEELELNAFQIAVACLKITSPKALLIERRSIKKLLEKIHGSDPKKERILNYFLFLIKKYGKKVNTYSVEHKDNLPEDKCSNMFTISPPNFGTHETSDEHNHVGETQKDSIVSNVPQEFCCPISSRLMYDPVVIASGQTFERVSIEKWFSEGHDTCPMTLKKLKDLYMIPNSSMKDLISNWCRKHGINLEDPSVPIQSWDASNCSSISSLRNVSAALLDGNSGKFMLQSDHSSASFISSDASYCSDSSHTKRVDSLNDVRAHLFSSSDDYLRCESFSNFTHDMYLRFFSRVCELPLNHQDKAIKDLESLFVSDEELCYAMLSNGFEEALMTFLRDASNLRDIHAQRTGAQIFLAFLSNTRVEIPALSEDTFQLLTSFLESEITFEALMILQTLSHHPNSKSIMTVSDLPPSIVKILDHEDHRFLDLSIKILFDISSHTDLRPHIISSGCIQKLVPLLHDGRLAELCLKILHNLSDIKEATVLIAETDGCIASIVELLETGNHEEQENGVAILHSLCSQSLEYCLLVMKEGVIPSLVNISVNGNAKGKENSMKLLHLLKDLRLSGSFEISDPQSESTSELASEESVDYCVIKQPSSKSSGFFRKKMRFFLKPRAVPLS</sequence>
<dbReference type="EMBL" id="CM007381">
    <property type="protein sequence ID" value="ONK81283.1"/>
    <property type="molecule type" value="Genomic_DNA"/>
</dbReference>
<evidence type="ECO:0000256" key="4">
    <source>
        <dbReference type="ARBA" id="ARBA00022679"/>
    </source>
</evidence>
<dbReference type="Pfam" id="PF04564">
    <property type="entry name" value="U-box"/>
    <property type="match status" value="1"/>
</dbReference>
<dbReference type="CDD" id="cd16664">
    <property type="entry name" value="RING-Ubox_PUB"/>
    <property type="match status" value="1"/>
</dbReference>
<evidence type="ECO:0000313" key="8">
    <source>
        <dbReference type="Proteomes" id="UP000243459"/>
    </source>
</evidence>
<dbReference type="Proteomes" id="UP000243459">
    <property type="component" value="Chromosome 1"/>
</dbReference>
<feature type="domain" description="U-box" evidence="6">
    <location>
        <begin position="265"/>
        <end position="339"/>
    </location>
</feature>
<dbReference type="PROSITE" id="PS51698">
    <property type="entry name" value="U_BOX"/>
    <property type="match status" value="1"/>
</dbReference>
<evidence type="ECO:0000256" key="5">
    <source>
        <dbReference type="ARBA" id="ARBA00022786"/>
    </source>
</evidence>
<reference evidence="8" key="1">
    <citation type="journal article" date="2017" name="Nat. Commun.">
        <title>The asparagus genome sheds light on the origin and evolution of a young Y chromosome.</title>
        <authorList>
            <person name="Harkess A."/>
            <person name="Zhou J."/>
            <person name="Xu C."/>
            <person name="Bowers J.E."/>
            <person name="Van der Hulst R."/>
            <person name="Ayyampalayam S."/>
            <person name="Mercati F."/>
            <person name="Riccardi P."/>
            <person name="McKain M.R."/>
            <person name="Kakrana A."/>
            <person name="Tang H."/>
            <person name="Ray J."/>
            <person name="Groenendijk J."/>
            <person name="Arikit S."/>
            <person name="Mathioni S.M."/>
            <person name="Nakano M."/>
            <person name="Shan H."/>
            <person name="Telgmann-Rauber A."/>
            <person name="Kanno A."/>
            <person name="Yue Z."/>
            <person name="Chen H."/>
            <person name="Li W."/>
            <person name="Chen Y."/>
            <person name="Xu X."/>
            <person name="Zhang Y."/>
            <person name="Luo S."/>
            <person name="Chen H."/>
            <person name="Gao J."/>
            <person name="Mao Z."/>
            <person name="Pires J.C."/>
            <person name="Luo M."/>
            <person name="Kudrna D."/>
            <person name="Wing R.A."/>
            <person name="Meyers B.C."/>
            <person name="Yi K."/>
            <person name="Kong H."/>
            <person name="Lavrijsen P."/>
            <person name="Sunseri F."/>
            <person name="Falavigna A."/>
            <person name="Ye Y."/>
            <person name="Leebens-Mack J.H."/>
            <person name="Chen G."/>
        </authorList>
    </citation>
    <scope>NUCLEOTIDE SEQUENCE [LARGE SCALE GENOMIC DNA]</scope>
    <source>
        <strain evidence="8">cv. DH0086</strain>
    </source>
</reference>
<evidence type="ECO:0000256" key="2">
    <source>
        <dbReference type="ARBA" id="ARBA00004906"/>
    </source>
</evidence>
<proteinExistence type="predicted"/>
<dbReference type="InterPro" id="IPR011989">
    <property type="entry name" value="ARM-like"/>
</dbReference>
<name>A0A5P1FUE1_ASPOF</name>
<dbReference type="SUPFAM" id="SSF57850">
    <property type="entry name" value="RING/U-box"/>
    <property type="match status" value="1"/>
</dbReference>
<gene>
    <name evidence="7" type="ORF">A4U43_C01F27380</name>
</gene>
<comment type="pathway">
    <text evidence="2">Protein modification; protein ubiquitination.</text>
</comment>
<evidence type="ECO:0000313" key="7">
    <source>
        <dbReference type="EMBL" id="ONK81283.1"/>
    </source>
</evidence>
<keyword evidence="4" id="KW-0808">Transferase</keyword>
<dbReference type="EC" id="2.3.2.27" evidence="3"/>
<dbReference type="UniPathway" id="UPA00143"/>
<dbReference type="InterPro" id="IPR016024">
    <property type="entry name" value="ARM-type_fold"/>
</dbReference>
<dbReference type="InterPro" id="IPR045210">
    <property type="entry name" value="RING-Ubox_PUB"/>
</dbReference>
<evidence type="ECO:0000256" key="1">
    <source>
        <dbReference type="ARBA" id="ARBA00000900"/>
    </source>
</evidence>
<dbReference type="Gene3D" id="3.30.40.10">
    <property type="entry name" value="Zinc/RING finger domain, C3HC4 (zinc finger)"/>
    <property type="match status" value="1"/>
</dbReference>
<dbReference type="OMA" id="TCPRTHI"/>
<dbReference type="OrthoDB" id="10064100at2759"/>
<dbReference type="Gramene" id="ONK81283">
    <property type="protein sequence ID" value="ONK81283"/>
    <property type="gene ID" value="A4U43_C01F27380"/>
</dbReference>
<dbReference type="GO" id="GO:0061630">
    <property type="term" value="F:ubiquitin protein ligase activity"/>
    <property type="evidence" value="ECO:0007669"/>
    <property type="project" value="UniProtKB-EC"/>
</dbReference>
<accession>A0A5P1FUE1</accession>
<evidence type="ECO:0000259" key="6">
    <source>
        <dbReference type="PROSITE" id="PS51698"/>
    </source>
</evidence>
<dbReference type="InterPro" id="IPR003613">
    <property type="entry name" value="Ubox_domain"/>
</dbReference>
<organism evidence="7 8">
    <name type="scientific">Asparagus officinalis</name>
    <name type="common">Garden asparagus</name>
    <dbReference type="NCBI Taxonomy" id="4686"/>
    <lineage>
        <taxon>Eukaryota</taxon>
        <taxon>Viridiplantae</taxon>
        <taxon>Streptophyta</taxon>
        <taxon>Embryophyta</taxon>
        <taxon>Tracheophyta</taxon>
        <taxon>Spermatophyta</taxon>
        <taxon>Magnoliopsida</taxon>
        <taxon>Liliopsida</taxon>
        <taxon>Asparagales</taxon>
        <taxon>Asparagaceae</taxon>
        <taxon>Asparagoideae</taxon>
        <taxon>Asparagus</taxon>
    </lineage>
</organism>